<dbReference type="Pfam" id="PF13561">
    <property type="entry name" value="adh_short_C2"/>
    <property type="match status" value="1"/>
</dbReference>
<evidence type="ECO:0000256" key="1">
    <source>
        <dbReference type="ARBA" id="ARBA00006484"/>
    </source>
</evidence>
<protein>
    <submittedName>
        <fullName evidence="3">SDR family oxidoreductase</fullName>
    </submittedName>
</protein>
<dbReference type="InterPro" id="IPR036291">
    <property type="entry name" value="NAD(P)-bd_dom_sf"/>
</dbReference>
<comment type="caution">
    <text evidence="3">The sequence shown here is derived from an EMBL/GenBank/DDBJ whole genome shotgun (WGS) entry which is preliminary data.</text>
</comment>
<accession>A0A9X8D7B9</accession>
<dbReference type="Gene3D" id="3.40.50.720">
    <property type="entry name" value="NAD(P)-binding Rossmann-like Domain"/>
    <property type="match status" value="1"/>
</dbReference>
<dbReference type="Proteomes" id="UP000265619">
    <property type="component" value="Unassembled WGS sequence"/>
</dbReference>
<keyword evidence="2" id="KW-0560">Oxidoreductase</keyword>
<sequence length="258" mass="27684">MTVGKVLQDKAVLNVGAARSIGAAEAKLFAAEGAYVLVADILDERGQQLVDEINANGGNARYIHLDARRESDWQVAVSELVAWRGTVDVLVNNVGTNDRNDIMSTSLADWNSTFETNSTTMFLGIRAVVPTMRKAKRGSIINIGSTSSVTGTPFAAYCSSKWAMRGIGKVAAREFAADGIRVNTLCPGFILNEFNETQPYVNALRDSVPMKRSGTSEEVAHLALYFASDVSSYVTGQDVVIDGALSMPSYVLSSFAAK</sequence>
<dbReference type="OrthoDB" id="6823797at2"/>
<dbReference type="FunFam" id="3.40.50.720:FF:000084">
    <property type="entry name" value="Short-chain dehydrogenase reductase"/>
    <property type="match status" value="1"/>
</dbReference>
<evidence type="ECO:0000256" key="2">
    <source>
        <dbReference type="ARBA" id="ARBA00023002"/>
    </source>
</evidence>
<comment type="similarity">
    <text evidence="1">Belongs to the short-chain dehydrogenases/reductases (SDR) family.</text>
</comment>
<dbReference type="AlphaFoldDB" id="A0A9X8D7B9"/>
<gene>
    <name evidence="3" type="ORF">D3H34_07100</name>
</gene>
<keyword evidence="4" id="KW-1185">Reference proteome</keyword>
<dbReference type="PRINTS" id="PR00081">
    <property type="entry name" value="GDHRDH"/>
</dbReference>
<reference evidence="3 4" key="1">
    <citation type="submission" date="2018-09" db="EMBL/GenBank/DDBJ databases">
        <title>Acidovorax cavernicola nov. sp. isolated from Gruta de las Maravillas (Aracena, Spain).</title>
        <authorList>
            <person name="Jurado V."/>
            <person name="Gutierrez-Patricio S."/>
            <person name="Gonzalez-Pimentel J.L."/>
            <person name="Miller A.Z."/>
            <person name="Laiz L."/>
            <person name="Saiz-Jimenez C."/>
        </authorList>
    </citation>
    <scope>NUCLEOTIDE SEQUENCE [LARGE SCALE GENOMIC DNA]</scope>
    <source>
        <strain evidence="3 4">1011MAR4D40.2</strain>
    </source>
</reference>
<dbReference type="PANTHER" id="PTHR42760:SF133">
    <property type="entry name" value="3-OXOACYL-[ACYL-CARRIER-PROTEIN] REDUCTASE"/>
    <property type="match status" value="1"/>
</dbReference>
<dbReference type="InterPro" id="IPR002347">
    <property type="entry name" value="SDR_fam"/>
</dbReference>
<dbReference type="EMBL" id="QXMN01000005">
    <property type="protein sequence ID" value="RIX83197.1"/>
    <property type="molecule type" value="Genomic_DNA"/>
</dbReference>
<evidence type="ECO:0000313" key="3">
    <source>
        <dbReference type="EMBL" id="RIX83197.1"/>
    </source>
</evidence>
<dbReference type="PANTHER" id="PTHR42760">
    <property type="entry name" value="SHORT-CHAIN DEHYDROGENASES/REDUCTASES FAMILY MEMBER"/>
    <property type="match status" value="1"/>
</dbReference>
<dbReference type="GO" id="GO:0016616">
    <property type="term" value="F:oxidoreductase activity, acting on the CH-OH group of donors, NAD or NADP as acceptor"/>
    <property type="evidence" value="ECO:0007669"/>
    <property type="project" value="TreeGrafter"/>
</dbReference>
<dbReference type="PRINTS" id="PR00080">
    <property type="entry name" value="SDRFAMILY"/>
</dbReference>
<proteinExistence type="inferred from homology"/>
<name>A0A9X8D7B9_9BURK</name>
<organism evidence="3 4">
    <name type="scientific">Acidovorax cavernicola</name>
    <dbReference type="NCBI Taxonomy" id="1675792"/>
    <lineage>
        <taxon>Bacteria</taxon>
        <taxon>Pseudomonadati</taxon>
        <taxon>Pseudomonadota</taxon>
        <taxon>Betaproteobacteria</taxon>
        <taxon>Burkholderiales</taxon>
        <taxon>Comamonadaceae</taxon>
        <taxon>Acidovorax</taxon>
    </lineage>
</organism>
<evidence type="ECO:0000313" key="4">
    <source>
        <dbReference type="Proteomes" id="UP000265619"/>
    </source>
</evidence>
<dbReference type="SUPFAM" id="SSF51735">
    <property type="entry name" value="NAD(P)-binding Rossmann-fold domains"/>
    <property type="match status" value="1"/>
</dbReference>